<dbReference type="PANTHER" id="PTHR37943">
    <property type="entry name" value="PROTEIN VES"/>
    <property type="match status" value="1"/>
</dbReference>
<dbReference type="InterPro" id="IPR014710">
    <property type="entry name" value="RmlC-like_jellyroll"/>
</dbReference>
<dbReference type="Proteomes" id="UP000183002">
    <property type="component" value="Unassembled WGS sequence"/>
</dbReference>
<accession>A0A1H8FIH0</accession>
<reference evidence="1 2" key="1">
    <citation type="submission" date="2016-10" db="EMBL/GenBank/DDBJ databases">
        <authorList>
            <person name="de Groot N.N."/>
        </authorList>
    </citation>
    <scope>NUCLEOTIDE SEQUENCE [LARGE SCALE GENOMIC DNA]</scope>
    <source>
        <strain evidence="1 2">CGMCC 1.10836</strain>
    </source>
</reference>
<organism evidence="1 2">
    <name type="scientific">Pseudorhodobacter antarcticus</name>
    <dbReference type="NCBI Taxonomy" id="1077947"/>
    <lineage>
        <taxon>Bacteria</taxon>
        <taxon>Pseudomonadati</taxon>
        <taxon>Pseudomonadota</taxon>
        <taxon>Alphaproteobacteria</taxon>
        <taxon>Rhodobacterales</taxon>
        <taxon>Paracoccaceae</taxon>
        <taxon>Pseudorhodobacter</taxon>
    </lineage>
</organism>
<gene>
    <name evidence="1" type="ORF">SAMN05216227_101121</name>
</gene>
<dbReference type="AlphaFoldDB" id="A0A1H8FIH0"/>
<proteinExistence type="predicted"/>
<dbReference type="PANTHER" id="PTHR37943:SF1">
    <property type="entry name" value="PROTEIN VES"/>
    <property type="match status" value="1"/>
</dbReference>
<dbReference type="Pfam" id="PF05962">
    <property type="entry name" value="HutD"/>
    <property type="match status" value="1"/>
</dbReference>
<name>A0A1H8FIH0_9RHOB</name>
<evidence type="ECO:0000313" key="2">
    <source>
        <dbReference type="Proteomes" id="UP000183002"/>
    </source>
</evidence>
<dbReference type="InterPro" id="IPR011051">
    <property type="entry name" value="RmlC_Cupin_sf"/>
</dbReference>
<dbReference type="RefSeq" id="WP_074818557.1">
    <property type="nucleotide sequence ID" value="NZ_FOCO01000011.1"/>
</dbReference>
<dbReference type="InterPro" id="IPR010282">
    <property type="entry name" value="Uncharacterised_HutD/Ves"/>
</dbReference>
<dbReference type="EMBL" id="FOCO01000011">
    <property type="protein sequence ID" value="SEN31533.1"/>
    <property type="molecule type" value="Genomic_DNA"/>
</dbReference>
<keyword evidence="2" id="KW-1185">Reference proteome</keyword>
<protein>
    <recommendedName>
        <fullName evidence="3">HutD protein</fullName>
    </recommendedName>
</protein>
<dbReference type="STRING" id="1077947.SAMN05216227_101121"/>
<dbReference type="CDD" id="cd20293">
    <property type="entry name" value="cupin_HutD_N"/>
    <property type="match status" value="1"/>
</dbReference>
<dbReference type="OrthoDB" id="9800082at2"/>
<evidence type="ECO:0000313" key="1">
    <source>
        <dbReference type="EMBL" id="SEN31533.1"/>
    </source>
</evidence>
<evidence type="ECO:0008006" key="3">
    <source>
        <dbReference type="Google" id="ProtNLM"/>
    </source>
</evidence>
<sequence length="176" mass="19096">MTRHLSRADYVDMPWANGRGTTVEMLRHDAGGRMLWRFSMATVAEAGPFSQFPDIERNLTVISGPGFDLAGGAHLRANLLQPVAFAGDIALRAQNVAGVSVDFNVMTHRSLPLPHVQLIENTPIAARPGATLCLFALDDLRFGDTLMACHDLLWDAPNGIPLGTRALAIHLFTNPT</sequence>
<dbReference type="Gene3D" id="2.60.120.10">
    <property type="entry name" value="Jelly Rolls"/>
    <property type="match status" value="1"/>
</dbReference>
<dbReference type="SUPFAM" id="SSF51182">
    <property type="entry name" value="RmlC-like cupins"/>
    <property type="match status" value="1"/>
</dbReference>